<dbReference type="AlphaFoldDB" id="A0AA37IXU2"/>
<dbReference type="EMBL" id="BQKV01000027">
    <property type="protein sequence ID" value="GJN64267.1"/>
    <property type="molecule type" value="Genomic_DNA"/>
</dbReference>
<dbReference type="RefSeq" id="WP_238316498.1">
    <property type="nucleotide sequence ID" value="NZ_BQKV01000027.1"/>
</dbReference>
<sequence length="405" mass="45187">MRVVQINGSYGMADSTGRNTAELHQYLLEQGVDSWVFAFKQSGDASEYRQVEVLAEPFSRPVHALLSRLTGLQGYYSAGPTRRLLRKLDFLRPELVVLGVLHSNCISFPILMNYLAKKKIAVVLVLHDCWFFTGHCCHYTAAGCSRWETGCGHCPARREWNTSWFFDRSVRCLKDKRCWYAALDRLAVVGVSEWITNEARRSILKNAVEIRRIYNWVDTKRFRPRDPAPLRQKLGLGEEKMVLGVASVWSEGKGLGMFIRIAREHPDMVFVLVGRMAEGIPLPPNLRAVGLVKDPEALAEYYAAADLFANPSVQETFGKTTAEALASGTPVLVYNTTACPELVGEGCGRVAPLGDEAAFSAAIPELLAQGKEKYGPVCRAFALERFGREKSLAEYLDLFRAMARG</sequence>
<dbReference type="Proteomes" id="UP001055185">
    <property type="component" value="Unassembled WGS sequence"/>
</dbReference>
<protein>
    <submittedName>
        <fullName evidence="3">Glycosyl transferase</fullName>
    </submittedName>
</protein>
<gene>
    <name evidence="3" type="ORF">JCM17207_08920</name>
</gene>
<name>A0AA37IXU2_9FIRM</name>
<evidence type="ECO:0000259" key="2">
    <source>
        <dbReference type="Pfam" id="PF13439"/>
    </source>
</evidence>
<dbReference type="Pfam" id="PF13692">
    <property type="entry name" value="Glyco_trans_1_4"/>
    <property type="match status" value="1"/>
</dbReference>
<comment type="caution">
    <text evidence="3">The sequence shown here is derived from an EMBL/GenBank/DDBJ whole genome shotgun (WGS) entry which is preliminary data.</text>
</comment>
<reference evidence="3" key="1">
    <citation type="journal article" date="2022" name="Int. J. Syst. Evol. Microbiol.">
        <title>Genome-based, phenotypic and chemotaxonomic classification of Faecalibacterium strains: proposal of three novel species Faecalibacterium duncaniae sp. nov., Faecalibacterium hattorii sp. nov. and Faecalibacterium gallinarum sp. nov. .</title>
        <authorList>
            <person name="Sakamoto M."/>
            <person name="Sakurai N."/>
            <person name="Tanno H."/>
            <person name="Iino T."/>
            <person name="Ohkuma M."/>
            <person name="Endo A."/>
        </authorList>
    </citation>
    <scope>NUCLEOTIDE SEQUENCE</scope>
    <source>
        <strain evidence="3">JCM 17207</strain>
    </source>
</reference>
<organism evidence="3 4">
    <name type="scientific">Faecalibacterium gallinarum</name>
    <dbReference type="NCBI Taxonomy" id="2903556"/>
    <lineage>
        <taxon>Bacteria</taxon>
        <taxon>Bacillati</taxon>
        <taxon>Bacillota</taxon>
        <taxon>Clostridia</taxon>
        <taxon>Eubacteriales</taxon>
        <taxon>Oscillospiraceae</taxon>
        <taxon>Faecalibacterium</taxon>
    </lineage>
</organism>
<evidence type="ECO:0000313" key="3">
    <source>
        <dbReference type="EMBL" id="GJN64267.1"/>
    </source>
</evidence>
<dbReference type="Gene3D" id="3.40.50.2000">
    <property type="entry name" value="Glycogen Phosphorylase B"/>
    <property type="match status" value="2"/>
</dbReference>
<dbReference type="PANTHER" id="PTHR46401">
    <property type="entry name" value="GLYCOSYLTRANSFERASE WBBK-RELATED"/>
    <property type="match status" value="1"/>
</dbReference>
<dbReference type="GO" id="GO:0016757">
    <property type="term" value="F:glycosyltransferase activity"/>
    <property type="evidence" value="ECO:0007669"/>
    <property type="project" value="TreeGrafter"/>
</dbReference>
<proteinExistence type="predicted"/>
<keyword evidence="4" id="KW-1185">Reference proteome</keyword>
<dbReference type="InterPro" id="IPR028098">
    <property type="entry name" value="Glyco_trans_4-like_N"/>
</dbReference>
<evidence type="ECO:0000256" key="1">
    <source>
        <dbReference type="ARBA" id="ARBA00022679"/>
    </source>
</evidence>
<dbReference type="SUPFAM" id="SSF53756">
    <property type="entry name" value="UDP-Glycosyltransferase/glycogen phosphorylase"/>
    <property type="match status" value="1"/>
</dbReference>
<dbReference type="Pfam" id="PF13439">
    <property type="entry name" value="Glyco_transf_4"/>
    <property type="match status" value="1"/>
</dbReference>
<keyword evidence="1 3" id="KW-0808">Transferase</keyword>
<feature type="domain" description="Glycosyltransferase subfamily 4-like N-terminal" evidence="2">
    <location>
        <begin position="18"/>
        <end position="221"/>
    </location>
</feature>
<dbReference type="PANTHER" id="PTHR46401:SF2">
    <property type="entry name" value="GLYCOSYLTRANSFERASE WBBK-RELATED"/>
    <property type="match status" value="1"/>
</dbReference>
<accession>A0AA37IXU2</accession>
<evidence type="ECO:0000313" key="4">
    <source>
        <dbReference type="Proteomes" id="UP001055185"/>
    </source>
</evidence>